<evidence type="ECO:0000256" key="1">
    <source>
        <dbReference type="SAM" id="SignalP"/>
    </source>
</evidence>
<evidence type="ECO:0000313" key="2">
    <source>
        <dbReference type="EMBL" id="CAG6677561.1"/>
    </source>
</evidence>
<keyword evidence="1" id="KW-0732">Signal</keyword>
<reference evidence="2" key="1">
    <citation type="submission" date="2021-05" db="EMBL/GenBank/DDBJ databases">
        <authorList>
            <person name="Alioto T."/>
            <person name="Alioto T."/>
            <person name="Gomez Garrido J."/>
        </authorList>
    </citation>
    <scope>NUCLEOTIDE SEQUENCE</scope>
</reference>
<proteinExistence type="predicted"/>
<protein>
    <submittedName>
        <fullName evidence="2">Uncharacterized protein</fullName>
    </submittedName>
</protein>
<feature type="chain" id="PRO_5034861609" evidence="1">
    <location>
        <begin position="22"/>
        <end position="142"/>
    </location>
</feature>
<dbReference type="AlphaFoldDB" id="A0A8D8T2B1"/>
<sequence length="142" mass="15536">MYKCAVIGVLIVVLLHQSILANGKIVYEGNSQIMEGDPINISCTLTIFEPIKWQLNGHNINESGAKTTLSGGATVPASNLTPAHFNYTVNEAVLENGYVQSVLSIERSDKFVHTGLYRCNTLYNDGFFLTVVDGKERKTAGR</sequence>
<feature type="signal peptide" evidence="1">
    <location>
        <begin position="1"/>
        <end position="21"/>
    </location>
</feature>
<dbReference type="EMBL" id="HBUF01242952">
    <property type="protein sequence ID" value="CAG6677561.1"/>
    <property type="molecule type" value="Transcribed_RNA"/>
</dbReference>
<organism evidence="2">
    <name type="scientific">Cacopsylla melanoneura</name>
    <dbReference type="NCBI Taxonomy" id="428564"/>
    <lineage>
        <taxon>Eukaryota</taxon>
        <taxon>Metazoa</taxon>
        <taxon>Ecdysozoa</taxon>
        <taxon>Arthropoda</taxon>
        <taxon>Hexapoda</taxon>
        <taxon>Insecta</taxon>
        <taxon>Pterygota</taxon>
        <taxon>Neoptera</taxon>
        <taxon>Paraneoptera</taxon>
        <taxon>Hemiptera</taxon>
        <taxon>Sternorrhyncha</taxon>
        <taxon>Psylloidea</taxon>
        <taxon>Psyllidae</taxon>
        <taxon>Psyllinae</taxon>
        <taxon>Cacopsylla</taxon>
    </lineage>
</organism>
<name>A0A8D8T2B1_9HEMI</name>
<accession>A0A8D8T2B1</accession>